<keyword evidence="1" id="KW-0694">RNA-binding</keyword>
<dbReference type="InterPro" id="IPR036986">
    <property type="entry name" value="S4_RNA-bd_sf"/>
</dbReference>
<proteinExistence type="predicted"/>
<evidence type="ECO:0000313" key="3">
    <source>
        <dbReference type="Proteomes" id="UP000681340"/>
    </source>
</evidence>
<sequence length="72" mass="7738">MMVGMRDVAINSDMIRLGQFLKLADLIDTGGEAKILIASGDVTVNGEVDTRRGRQLRPGDVVVVRGRSARVA</sequence>
<protein>
    <submittedName>
        <fullName evidence="2">RNA-binding protein</fullName>
    </submittedName>
</protein>
<reference evidence="2" key="1">
    <citation type="submission" date="2021-03" db="EMBL/GenBank/DDBJ databases">
        <title>Whole genome shotgun sequence of Actinoplanes auranticolor NBRC 12245.</title>
        <authorList>
            <person name="Komaki H."/>
            <person name="Tamura T."/>
        </authorList>
    </citation>
    <scope>NUCLEOTIDE SEQUENCE</scope>
    <source>
        <strain evidence="2">NBRC 12245</strain>
    </source>
</reference>
<organism evidence="2 3">
    <name type="scientific">Actinoplanes auranticolor</name>
    <dbReference type="NCBI Taxonomy" id="47988"/>
    <lineage>
        <taxon>Bacteria</taxon>
        <taxon>Bacillati</taxon>
        <taxon>Actinomycetota</taxon>
        <taxon>Actinomycetes</taxon>
        <taxon>Micromonosporales</taxon>
        <taxon>Micromonosporaceae</taxon>
        <taxon>Actinoplanes</taxon>
    </lineage>
</organism>
<dbReference type="Gene3D" id="3.10.290.10">
    <property type="entry name" value="RNA-binding S4 domain"/>
    <property type="match status" value="1"/>
</dbReference>
<name>A0A919SC94_9ACTN</name>
<comment type="caution">
    <text evidence="2">The sequence shown here is derived from an EMBL/GenBank/DDBJ whole genome shotgun (WGS) entry which is preliminary data.</text>
</comment>
<keyword evidence="3" id="KW-1185">Reference proteome</keyword>
<dbReference type="SUPFAM" id="SSF55174">
    <property type="entry name" value="Alpha-L RNA-binding motif"/>
    <property type="match status" value="1"/>
</dbReference>
<accession>A0A919SC94</accession>
<dbReference type="AlphaFoldDB" id="A0A919SC94"/>
<dbReference type="EMBL" id="BOQL01000026">
    <property type="protein sequence ID" value="GIM68907.1"/>
    <property type="molecule type" value="Genomic_DNA"/>
</dbReference>
<dbReference type="PROSITE" id="PS50889">
    <property type="entry name" value="S4"/>
    <property type="match status" value="1"/>
</dbReference>
<dbReference type="GO" id="GO:0003723">
    <property type="term" value="F:RNA binding"/>
    <property type="evidence" value="ECO:0007669"/>
    <property type="project" value="UniProtKB-KW"/>
</dbReference>
<dbReference type="CDD" id="cd00165">
    <property type="entry name" value="S4"/>
    <property type="match status" value="1"/>
</dbReference>
<dbReference type="Proteomes" id="UP000681340">
    <property type="component" value="Unassembled WGS sequence"/>
</dbReference>
<gene>
    <name evidence="2" type="ORF">Aau02nite_33770</name>
</gene>
<evidence type="ECO:0000256" key="1">
    <source>
        <dbReference type="PROSITE-ProRule" id="PRU00182"/>
    </source>
</evidence>
<evidence type="ECO:0000313" key="2">
    <source>
        <dbReference type="EMBL" id="GIM68907.1"/>
    </source>
</evidence>
<dbReference type="Pfam" id="PF13275">
    <property type="entry name" value="S4_2"/>
    <property type="match status" value="1"/>
</dbReference>